<name>A0A0A9FTU5_ARUDO</name>
<dbReference type="AlphaFoldDB" id="A0A0A9FTU5"/>
<protein>
    <submittedName>
        <fullName evidence="1">PLDA1</fullName>
    </submittedName>
</protein>
<dbReference type="EMBL" id="GBRH01186158">
    <property type="protein sequence ID" value="JAE11738.1"/>
    <property type="molecule type" value="Transcribed_RNA"/>
</dbReference>
<accession>A0A0A9FTU5</accession>
<reference evidence="1" key="1">
    <citation type="submission" date="2014-09" db="EMBL/GenBank/DDBJ databases">
        <authorList>
            <person name="Magalhaes I.L.F."/>
            <person name="Oliveira U."/>
            <person name="Santos F.R."/>
            <person name="Vidigal T.H.D.A."/>
            <person name="Brescovit A.D."/>
            <person name="Santos A.J."/>
        </authorList>
    </citation>
    <scope>NUCLEOTIDE SEQUENCE</scope>
    <source>
        <tissue evidence="1">Shoot tissue taken approximately 20 cm above the soil surface</tissue>
    </source>
</reference>
<proteinExistence type="predicted"/>
<reference evidence="1" key="2">
    <citation type="journal article" date="2015" name="Data Brief">
        <title>Shoot transcriptome of the giant reed, Arundo donax.</title>
        <authorList>
            <person name="Barrero R.A."/>
            <person name="Guerrero F.D."/>
            <person name="Moolhuijzen P."/>
            <person name="Goolsby J.A."/>
            <person name="Tidwell J."/>
            <person name="Bellgard S.E."/>
            <person name="Bellgard M.I."/>
        </authorList>
    </citation>
    <scope>NUCLEOTIDE SEQUENCE</scope>
    <source>
        <tissue evidence="1">Shoot tissue taken approximately 20 cm above the soil surface</tissue>
    </source>
</reference>
<sequence>MARRLTSGLKSVMIIASPLATARSMSSFSTLMSPRTGTGREVSGAQSILVFHTPFSRRDKDARLLCTRMLMSRTTSFPRSLLLMARTMNPIGAGRISLMP</sequence>
<organism evidence="1">
    <name type="scientific">Arundo donax</name>
    <name type="common">Giant reed</name>
    <name type="synonym">Donax arundinaceus</name>
    <dbReference type="NCBI Taxonomy" id="35708"/>
    <lineage>
        <taxon>Eukaryota</taxon>
        <taxon>Viridiplantae</taxon>
        <taxon>Streptophyta</taxon>
        <taxon>Embryophyta</taxon>
        <taxon>Tracheophyta</taxon>
        <taxon>Spermatophyta</taxon>
        <taxon>Magnoliopsida</taxon>
        <taxon>Liliopsida</taxon>
        <taxon>Poales</taxon>
        <taxon>Poaceae</taxon>
        <taxon>PACMAD clade</taxon>
        <taxon>Arundinoideae</taxon>
        <taxon>Arundineae</taxon>
        <taxon>Arundo</taxon>
    </lineage>
</organism>
<evidence type="ECO:0000313" key="1">
    <source>
        <dbReference type="EMBL" id="JAE11738.1"/>
    </source>
</evidence>